<dbReference type="InterPro" id="IPR037769">
    <property type="entry name" value="Abr/Bcr"/>
</dbReference>
<sequence>MFVYTSFLDDRGRLQNQKNLDELKGMVRNLRQTMSRSLEDKHSSKNTSKLTSLSKLEGKLVLETPQLILPIADKSGRIHNILLSTERERTHWRSALEQVLDKLPHNTDKFYSLRRTTPDKISTDYFHSPSRSRSSSIGDFSERLKKYKHIVLTFPPYSNYESSIEVGYHVRIEVDSYGQYEEVACTRVLQQCNPQWEQSFDLEVDGAWTICFTLYIHQEMFAELDVPVSIS</sequence>
<dbReference type="Proteomes" id="UP000290809">
    <property type="component" value="Unassembled WGS sequence"/>
</dbReference>
<name>A0A430QLE2_SCHBO</name>
<proteinExistence type="predicted"/>
<keyword evidence="2" id="KW-1185">Reference proteome</keyword>
<dbReference type="PANTHER" id="PTHR23182">
    <property type="entry name" value="BREAKPOINT CLUSTER REGION PROTEIN BCR"/>
    <property type="match status" value="1"/>
</dbReference>
<protein>
    <submittedName>
        <fullName evidence="1">Uncharacterized protein</fullName>
    </submittedName>
</protein>
<comment type="caution">
    <text evidence="1">The sequence shown here is derived from an EMBL/GenBank/DDBJ whole genome shotgun (WGS) entry which is preliminary data.</text>
</comment>
<dbReference type="GO" id="GO:0016020">
    <property type="term" value="C:membrane"/>
    <property type="evidence" value="ECO:0007669"/>
    <property type="project" value="TreeGrafter"/>
</dbReference>
<dbReference type="PANTHER" id="PTHR23182:SF1">
    <property type="entry name" value="RHO GTPASE ACTIVATING PROTEIN AT 1A, ISOFORM E"/>
    <property type="match status" value="1"/>
</dbReference>
<dbReference type="AlphaFoldDB" id="A0A430QLE2"/>
<organism evidence="1 2">
    <name type="scientific">Schistosoma bovis</name>
    <name type="common">Blood fluke</name>
    <dbReference type="NCBI Taxonomy" id="6184"/>
    <lineage>
        <taxon>Eukaryota</taxon>
        <taxon>Metazoa</taxon>
        <taxon>Spiralia</taxon>
        <taxon>Lophotrochozoa</taxon>
        <taxon>Platyhelminthes</taxon>
        <taxon>Trematoda</taxon>
        <taxon>Digenea</taxon>
        <taxon>Strigeidida</taxon>
        <taxon>Schistosomatoidea</taxon>
        <taxon>Schistosomatidae</taxon>
        <taxon>Schistosoma</taxon>
    </lineage>
</organism>
<evidence type="ECO:0000313" key="2">
    <source>
        <dbReference type="Proteomes" id="UP000290809"/>
    </source>
</evidence>
<dbReference type="GO" id="GO:0005096">
    <property type="term" value="F:GTPase activator activity"/>
    <property type="evidence" value="ECO:0007669"/>
    <property type="project" value="InterPro"/>
</dbReference>
<reference evidence="1 2" key="1">
    <citation type="journal article" date="2019" name="PLoS Pathog.">
        <title>Genome sequence of the bovine parasite Schistosoma bovis Tanzania.</title>
        <authorList>
            <person name="Oey H."/>
            <person name="Zakrzewski M."/>
            <person name="Gobert G."/>
            <person name="Gravermann K."/>
            <person name="Stoye J."/>
            <person name="Jones M."/>
            <person name="Mcmanus D."/>
            <person name="Krause L."/>
        </authorList>
    </citation>
    <scope>NUCLEOTIDE SEQUENCE [LARGE SCALE GENOMIC DNA]</scope>
    <source>
        <strain evidence="1 2">TAN1997</strain>
    </source>
</reference>
<dbReference type="STRING" id="6184.A0A430QLE2"/>
<dbReference type="EMBL" id="QMKO01001574">
    <property type="protein sequence ID" value="RTG88494.1"/>
    <property type="molecule type" value="Genomic_DNA"/>
</dbReference>
<evidence type="ECO:0000313" key="1">
    <source>
        <dbReference type="EMBL" id="RTG88494.1"/>
    </source>
</evidence>
<accession>A0A430QLE2</accession>
<gene>
    <name evidence="1" type="ORF">DC041_0002082</name>
</gene>